<evidence type="ECO:0000313" key="4">
    <source>
        <dbReference type="Proteomes" id="UP000773614"/>
    </source>
</evidence>
<dbReference type="AlphaFoldDB" id="A0A964T4Z1"/>
<dbReference type="SUPFAM" id="SSF55008">
    <property type="entry name" value="HMA, heavy metal-associated domain"/>
    <property type="match status" value="1"/>
</dbReference>
<keyword evidence="4" id="KW-1185">Reference proteome</keyword>
<dbReference type="CDD" id="cd00371">
    <property type="entry name" value="HMA"/>
    <property type="match status" value="1"/>
</dbReference>
<gene>
    <name evidence="3" type="ORF">E4O86_11060</name>
</gene>
<dbReference type="PROSITE" id="PS50846">
    <property type="entry name" value="HMA_2"/>
    <property type="match status" value="1"/>
</dbReference>
<protein>
    <submittedName>
        <fullName evidence="3">Heavy-metal-associated domain-containing protein</fullName>
    </submittedName>
</protein>
<feature type="region of interest" description="Disordered" evidence="1">
    <location>
        <begin position="1"/>
        <end position="53"/>
    </location>
</feature>
<feature type="compositionally biased region" description="Basic and acidic residues" evidence="1">
    <location>
        <begin position="39"/>
        <end position="53"/>
    </location>
</feature>
<dbReference type="EMBL" id="SPKJ01000032">
    <property type="protein sequence ID" value="MYZ48250.1"/>
    <property type="molecule type" value="Genomic_DNA"/>
</dbReference>
<dbReference type="InterPro" id="IPR006121">
    <property type="entry name" value="HMA_dom"/>
</dbReference>
<dbReference type="Gene3D" id="3.30.70.100">
    <property type="match status" value="1"/>
</dbReference>
<sequence length="124" mass="13686">MRRGRVRLPAPRSQPTRRLASRTSWRRSPPPSSPCCWRTAERHSISGEQRRGSRMDHVELKIVAFEGAAAAQKIEDALLCVPGVISARVDLGTRKADIEHGETVTTQQLVDAVTRAGYEAEVLG</sequence>
<dbReference type="GO" id="GO:0046872">
    <property type="term" value="F:metal ion binding"/>
    <property type="evidence" value="ECO:0007669"/>
    <property type="project" value="InterPro"/>
</dbReference>
<dbReference type="Proteomes" id="UP000773614">
    <property type="component" value="Unassembled WGS sequence"/>
</dbReference>
<reference evidence="3" key="1">
    <citation type="submission" date="2019-03" db="EMBL/GenBank/DDBJ databases">
        <title>Afifella sp. nov., isolated from activated sludge.</title>
        <authorList>
            <person name="Li Q."/>
            <person name="Liu Y."/>
        </authorList>
    </citation>
    <scope>NUCLEOTIDE SEQUENCE</scope>
    <source>
        <strain evidence="3">L72</strain>
    </source>
</reference>
<name>A0A964T4Z1_9HYPH</name>
<accession>A0A964T4Z1</accession>
<dbReference type="Pfam" id="PF00403">
    <property type="entry name" value="HMA"/>
    <property type="match status" value="1"/>
</dbReference>
<proteinExistence type="predicted"/>
<evidence type="ECO:0000313" key="3">
    <source>
        <dbReference type="EMBL" id="MYZ48250.1"/>
    </source>
</evidence>
<organism evidence="3 4">
    <name type="scientific">Propylenella binzhouense</name>
    <dbReference type="NCBI Taxonomy" id="2555902"/>
    <lineage>
        <taxon>Bacteria</taxon>
        <taxon>Pseudomonadati</taxon>
        <taxon>Pseudomonadota</taxon>
        <taxon>Alphaproteobacteria</taxon>
        <taxon>Hyphomicrobiales</taxon>
        <taxon>Propylenellaceae</taxon>
        <taxon>Propylenella</taxon>
    </lineage>
</organism>
<evidence type="ECO:0000256" key="1">
    <source>
        <dbReference type="SAM" id="MobiDB-lite"/>
    </source>
</evidence>
<dbReference type="InterPro" id="IPR036163">
    <property type="entry name" value="HMA_dom_sf"/>
</dbReference>
<comment type="caution">
    <text evidence="3">The sequence shown here is derived from an EMBL/GenBank/DDBJ whole genome shotgun (WGS) entry which is preliminary data.</text>
</comment>
<evidence type="ECO:0000259" key="2">
    <source>
        <dbReference type="PROSITE" id="PS50846"/>
    </source>
</evidence>
<feature type="domain" description="HMA" evidence="2">
    <location>
        <begin position="56"/>
        <end position="121"/>
    </location>
</feature>